<gene>
    <name evidence="2" type="ORF">MiAbB_04158</name>
</gene>
<evidence type="ECO:0000256" key="1">
    <source>
        <dbReference type="SAM" id="Phobius"/>
    </source>
</evidence>
<proteinExistence type="predicted"/>
<reference evidence="3" key="1">
    <citation type="submission" date="2018-12" db="EMBL/GenBank/DDBJ databases">
        <title>Genome sequence of Microcystis aeruginosa NIES-4285.</title>
        <authorList>
            <person name="Tanabe Y."/>
        </authorList>
    </citation>
    <scope>NUCLEOTIDE SEQUENCE [LARGE SCALE GENOMIC DNA]</scope>
    <source>
        <strain evidence="3">NIES-4285</strain>
    </source>
</reference>
<feature type="transmembrane region" description="Helical" evidence="1">
    <location>
        <begin position="45"/>
        <end position="62"/>
    </location>
</feature>
<keyword evidence="1" id="KW-0472">Membrane</keyword>
<dbReference type="RefSeq" id="WP_216642684.1">
    <property type="nucleotide sequence ID" value="NZ_BIFY01000115.1"/>
</dbReference>
<dbReference type="EMBL" id="BIFY01000115">
    <property type="protein sequence ID" value="GCE62213.1"/>
    <property type="molecule type" value="Genomic_DNA"/>
</dbReference>
<sequence>MAQGNHNELNLYEEAKAGLFSLVQQTVAVFIGFVLMLLFAGGAPSSFVIALSFCLGTAFVAWSEQKRVRNLKAVDSSIPPKESETASIVTEERSNKNSSTLDIQTLRQQRLLEDLKILEEQLMTTSSVPDKFRLREQIRSLKSEIGSFLGGVRLGVEGDYYNVSQATAVGKYARSDNNTFVQLDQKQTLAEAAAEIQRLLKQLEQTNPSVTEAEKVAYVSDETTPSFKRRVVGALQTGGEAAIEEFLDNPYVSVGKAVLKDWMKPK</sequence>
<dbReference type="AlphaFoldDB" id="A0A402DJ00"/>
<organism evidence="2 3">
    <name type="scientific">Microcystis aeruginosa NIES-4285</name>
    <dbReference type="NCBI Taxonomy" id="2497681"/>
    <lineage>
        <taxon>Bacteria</taxon>
        <taxon>Bacillati</taxon>
        <taxon>Cyanobacteriota</taxon>
        <taxon>Cyanophyceae</taxon>
        <taxon>Oscillatoriophycideae</taxon>
        <taxon>Chroococcales</taxon>
        <taxon>Microcystaceae</taxon>
        <taxon>Microcystis</taxon>
    </lineage>
</organism>
<name>A0A402DJ00_MICAE</name>
<keyword evidence="1" id="KW-0812">Transmembrane</keyword>
<evidence type="ECO:0000313" key="2">
    <source>
        <dbReference type="EMBL" id="GCE62213.1"/>
    </source>
</evidence>
<keyword evidence="1" id="KW-1133">Transmembrane helix</keyword>
<dbReference type="Proteomes" id="UP000289660">
    <property type="component" value="Unassembled WGS sequence"/>
</dbReference>
<comment type="caution">
    <text evidence="2">The sequence shown here is derived from an EMBL/GenBank/DDBJ whole genome shotgun (WGS) entry which is preliminary data.</text>
</comment>
<accession>A0A402DJ00</accession>
<feature type="transmembrane region" description="Helical" evidence="1">
    <location>
        <begin position="19"/>
        <end position="39"/>
    </location>
</feature>
<protein>
    <submittedName>
        <fullName evidence="2">Uncharacterized protein</fullName>
    </submittedName>
</protein>
<evidence type="ECO:0000313" key="3">
    <source>
        <dbReference type="Proteomes" id="UP000289660"/>
    </source>
</evidence>